<dbReference type="InterPro" id="IPR055446">
    <property type="entry name" value="RecD2_N_OB"/>
</dbReference>
<accession>A0A6B1DYQ0</accession>
<dbReference type="GO" id="GO:0006310">
    <property type="term" value="P:DNA recombination"/>
    <property type="evidence" value="ECO:0007669"/>
    <property type="project" value="InterPro"/>
</dbReference>
<dbReference type="EC" id="5.6.2.3" evidence="3"/>
<dbReference type="GO" id="GO:0017116">
    <property type="term" value="F:single-stranded DNA helicase activity"/>
    <property type="evidence" value="ECO:0007669"/>
    <property type="project" value="TreeGrafter"/>
</dbReference>
<comment type="catalytic activity">
    <reaction evidence="3">
        <text>ATP + H2O = ADP + phosphate + H(+)</text>
        <dbReference type="Rhea" id="RHEA:13065"/>
        <dbReference type="ChEBI" id="CHEBI:15377"/>
        <dbReference type="ChEBI" id="CHEBI:15378"/>
        <dbReference type="ChEBI" id="CHEBI:30616"/>
        <dbReference type="ChEBI" id="CHEBI:43474"/>
        <dbReference type="ChEBI" id="CHEBI:456216"/>
        <dbReference type="EC" id="5.6.2.3"/>
    </reaction>
</comment>
<keyword evidence="3" id="KW-0238">DNA-binding</keyword>
<dbReference type="PANTHER" id="PTHR43788">
    <property type="entry name" value="DNA2/NAM7 HELICASE FAMILY MEMBER"/>
    <property type="match status" value="1"/>
</dbReference>
<dbReference type="Pfam" id="PF14490">
    <property type="entry name" value="HHH_RecD2"/>
    <property type="match status" value="1"/>
</dbReference>
<sequence>MDKSFSGACAASVCEGGNAAAKDGHGRVLKSRAMPRLVGTVASVVYCNEGNGFVVADLHVDQRADGHADSPAAPAPLDALERITGILPGIREGARLEVEGEYRVHQSHGRQFAVGRHRFIQPTSKEGLIGFLGSGLLKGVGEATARQVVGKFGKRTLEVLDSEPERLAELRGISPRKARVIGDHWREVAGERELAAYLQHLGVSLTLARRIRQEFGDNAVQVLKHNPYLLTRMQGIGFQRADQMALSVGIRRNDPSRLRTALQYVLSEQTTREGHVFLPEHELVEEALKQVGPPATRDEVQAQLELLIRDEDLIVTEAPGHARWQPQTDWTALPEEPVRNEDETQGRDSSVLGGSGGRQVYPPWNYHSEKDLADRLLKRIGRPELSPLYGRDFDVEALLDTAAERGTPLNRGQRDIVESVLVHPFTILTGGPGTGKTTTIRTILELCDTYGLDVQLAAPTGRAAKRMQEASGHPARTLHRLLEVSNVDGSLEFDRNEENPLDGDLLIVDEASMLDVHLASHLVRAVPDAMHMLWVGDVDQLPSVGSGTVLHDVIRAVEEHAERVEPGHSGARVTRLSEIFRQAADSAIVTNAHEVRRGQMPVLDNRRFRDFFFMPEEDPVRACRLCTDLVRRRLPEFTGLRPSDIMVLSPMRRGPIGTLELNRALQASINGSSLPTIELANGQVFRPRDPVMQTRNDYEKKVFNGDLGYVVRLDPDTREAVVSFEGRGVQYERDELNDLALAYAMTIHKSQGSEYKAVVLPMMKAHSIMLRRNLLYTALTRAGQLVVIVGQKAALSMAVNNHLVRDRHTALLERLSLKLSRDEVPEGVPF</sequence>
<dbReference type="GO" id="GO:0009338">
    <property type="term" value="C:exodeoxyribonuclease V complex"/>
    <property type="evidence" value="ECO:0007669"/>
    <property type="project" value="TreeGrafter"/>
</dbReference>
<dbReference type="InterPro" id="IPR041451">
    <property type="entry name" value="RecD2_SH13"/>
</dbReference>
<keyword evidence="3" id="KW-0413">Isomerase</keyword>
<dbReference type="Pfam" id="PF23139">
    <property type="entry name" value="OB_YrrC"/>
    <property type="match status" value="1"/>
</dbReference>
<dbReference type="InterPro" id="IPR010994">
    <property type="entry name" value="RuvA_2-like"/>
</dbReference>
<protein>
    <recommendedName>
        <fullName evidence="3">ATP-dependent RecD2 DNA helicase</fullName>
        <ecNumber evidence="3">5.6.2.3</ecNumber>
    </recommendedName>
    <alternativeName>
        <fullName evidence="3">DNA 5'-3' helicase subunit RecD2</fullName>
    </alternativeName>
</protein>
<gene>
    <name evidence="3" type="primary">recD2</name>
    <name evidence="6" type="ORF">F4Y08_16885</name>
</gene>
<dbReference type="Gene3D" id="1.10.150.20">
    <property type="entry name" value="5' to 3' exonuclease, C-terminal subdomain"/>
    <property type="match status" value="1"/>
</dbReference>
<proteinExistence type="inferred from homology"/>
<evidence type="ECO:0000256" key="4">
    <source>
        <dbReference type="SAM" id="MobiDB-lite"/>
    </source>
</evidence>
<dbReference type="SMART" id="SM00382">
    <property type="entry name" value="AAA"/>
    <property type="match status" value="1"/>
</dbReference>
<dbReference type="GO" id="GO:0005524">
    <property type="term" value="F:ATP binding"/>
    <property type="evidence" value="ECO:0007669"/>
    <property type="project" value="UniProtKB-UniRule"/>
</dbReference>
<dbReference type="Gene3D" id="2.30.30.940">
    <property type="match status" value="1"/>
</dbReference>
<evidence type="ECO:0000259" key="5">
    <source>
        <dbReference type="SMART" id="SM00382"/>
    </source>
</evidence>
<dbReference type="GO" id="GO:0016787">
    <property type="term" value="F:hydrolase activity"/>
    <property type="evidence" value="ECO:0007669"/>
    <property type="project" value="UniProtKB-KW"/>
</dbReference>
<dbReference type="Gene3D" id="1.10.10.2220">
    <property type="match status" value="1"/>
</dbReference>
<dbReference type="HAMAP" id="MF_01488">
    <property type="entry name" value="RecD2"/>
    <property type="match status" value="1"/>
</dbReference>
<dbReference type="Pfam" id="PF13538">
    <property type="entry name" value="UvrD_C_2"/>
    <property type="match status" value="1"/>
</dbReference>
<feature type="domain" description="AAA+ ATPase" evidence="5">
    <location>
        <begin position="422"/>
        <end position="635"/>
    </location>
</feature>
<dbReference type="GO" id="GO:0003677">
    <property type="term" value="F:DNA binding"/>
    <property type="evidence" value="ECO:0007669"/>
    <property type="project" value="UniProtKB-UniRule"/>
</dbReference>
<dbReference type="InterPro" id="IPR029493">
    <property type="entry name" value="RecD2-like_HHH"/>
</dbReference>
<keyword evidence="2 3" id="KW-0067">ATP-binding</keyword>
<dbReference type="PANTHER" id="PTHR43788:SF6">
    <property type="entry name" value="DNA HELICASE B"/>
    <property type="match status" value="1"/>
</dbReference>
<dbReference type="Gene3D" id="3.40.50.300">
    <property type="entry name" value="P-loop containing nucleotide triphosphate hydrolases"/>
    <property type="match status" value="2"/>
</dbReference>
<evidence type="ECO:0000313" key="6">
    <source>
        <dbReference type="EMBL" id="MYD91977.1"/>
    </source>
</evidence>
<dbReference type="GO" id="GO:0043139">
    <property type="term" value="F:5'-3' DNA helicase activity"/>
    <property type="evidence" value="ECO:0007669"/>
    <property type="project" value="UniProtKB-UniRule"/>
</dbReference>
<dbReference type="Pfam" id="PF18335">
    <property type="entry name" value="SH3_13"/>
    <property type="match status" value="1"/>
</dbReference>
<keyword evidence="3 6" id="KW-0347">Helicase</keyword>
<dbReference type="AlphaFoldDB" id="A0A6B1DYQ0"/>
<organism evidence="6">
    <name type="scientific">Caldilineaceae bacterium SB0662_bin_9</name>
    <dbReference type="NCBI Taxonomy" id="2605258"/>
    <lineage>
        <taxon>Bacteria</taxon>
        <taxon>Bacillati</taxon>
        <taxon>Chloroflexota</taxon>
        <taxon>Caldilineae</taxon>
        <taxon>Caldilineales</taxon>
        <taxon>Caldilineaceae</taxon>
    </lineage>
</organism>
<dbReference type="CDD" id="cd18809">
    <property type="entry name" value="SF1_C_RecD"/>
    <property type="match status" value="1"/>
</dbReference>
<keyword evidence="3" id="KW-0378">Hydrolase</keyword>
<dbReference type="InterPro" id="IPR027785">
    <property type="entry name" value="UvrD-like_helicase_C"/>
</dbReference>
<dbReference type="SUPFAM" id="SSF47781">
    <property type="entry name" value="RuvA domain 2-like"/>
    <property type="match status" value="1"/>
</dbReference>
<evidence type="ECO:0000256" key="3">
    <source>
        <dbReference type="HAMAP-Rule" id="MF_01488"/>
    </source>
</evidence>
<dbReference type="InterPro" id="IPR006345">
    <property type="entry name" value="RecD2"/>
</dbReference>
<dbReference type="InterPro" id="IPR050534">
    <property type="entry name" value="Coronavir_polyprotein_1ab"/>
</dbReference>
<evidence type="ECO:0000256" key="2">
    <source>
        <dbReference type="ARBA" id="ARBA00022840"/>
    </source>
</evidence>
<feature type="binding site" evidence="3">
    <location>
        <begin position="433"/>
        <end position="437"/>
    </location>
    <ligand>
        <name>ATP</name>
        <dbReference type="ChEBI" id="CHEBI:30616"/>
    </ligand>
</feature>
<dbReference type="EMBL" id="VXPY01000122">
    <property type="protein sequence ID" value="MYD91977.1"/>
    <property type="molecule type" value="Genomic_DNA"/>
</dbReference>
<dbReference type="NCBIfam" id="TIGR01448">
    <property type="entry name" value="recD_rel"/>
    <property type="match status" value="1"/>
</dbReference>
<dbReference type="CDD" id="cd17933">
    <property type="entry name" value="DEXSc_RecD-like"/>
    <property type="match status" value="1"/>
</dbReference>
<dbReference type="Pfam" id="PF13245">
    <property type="entry name" value="AAA_19"/>
    <property type="match status" value="1"/>
</dbReference>
<comment type="function">
    <text evidence="3">DNA-dependent ATPase and ATP-dependent 5'-3' DNA helicase. Has no activity on blunt DNA or DNA with 3'-overhangs, requires at least 10 bases of 5'-ssDNA for helicase activity.</text>
</comment>
<name>A0A6B1DYQ0_9CHLR</name>
<evidence type="ECO:0000256" key="1">
    <source>
        <dbReference type="ARBA" id="ARBA00022741"/>
    </source>
</evidence>
<keyword evidence="1 3" id="KW-0547">Nucleotide-binding</keyword>
<dbReference type="SUPFAM" id="SSF52540">
    <property type="entry name" value="P-loop containing nucleoside triphosphate hydrolases"/>
    <property type="match status" value="2"/>
</dbReference>
<comment type="similarity">
    <text evidence="3">Belongs to the RecD family. RecD2 subfamily.</text>
</comment>
<dbReference type="InterPro" id="IPR027417">
    <property type="entry name" value="P-loop_NTPase"/>
</dbReference>
<feature type="compositionally biased region" description="Basic and acidic residues" evidence="4">
    <location>
        <begin position="336"/>
        <end position="346"/>
    </location>
</feature>
<reference evidence="6" key="1">
    <citation type="submission" date="2019-09" db="EMBL/GenBank/DDBJ databases">
        <title>Characterisation of the sponge microbiome using genome-centric metagenomics.</title>
        <authorList>
            <person name="Engelberts J.P."/>
            <person name="Robbins S.J."/>
            <person name="De Goeij J.M."/>
            <person name="Aranda M."/>
            <person name="Bell S.C."/>
            <person name="Webster N.S."/>
        </authorList>
    </citation>
    <scope>NUCLEOTIDE SEQUENCE</scope>
    <source>
        <strain evidence="6">SB0662_bin_9</strain>
    </source>
</reference>
<comment type="caution">
    <text evidence="6">The sequence shown here is derived from an EMBL/GenBank/DDBJ whole genome shotgun (WGS) entry which is preliminary data.</text>
</comment>
<dbReference type="InterPro" id="IPR003593">
    <property type="entry name" value="AAA+_ATPase"/>
</dbReference>
<feature type="region of interest" description="Disordered" evidence="4">
    <location>
        <begin position="318"/>
        <end position="364"/>
    </location>
</feature>